<proteinExistence type="predicted"/>
<protein>
    <submittedName>
        <fullName evidence="2">SCP domain-containing protein</fullName>
    </submittedName>
</protein>
<evidence type="ECO:0000313" key="2">
    <source>
        <dbReference type="WBParaSite" id="L893_g24488.t1"/>
    </source>
</evidence>
<dbReference type="Proteomes" id="UP000095287">
    <property type="component" value="Unplaced"/>
</dbReference>
<dbReference type="WBParaSite" id="L893_g24488.t1">
    <property type="protein sequence ID" value="L893_g24488.t1"/>
    <property type="gene ID" value="L893_g24488"/>
</dbReference>
<sequence>MGKVLAYNIYDENRSDINRICPELATIYDLYLYDRKADHKQLLSFEGERDGFKCRGKMMMVAKTKGYCGANTAMYLIESTTFNDNFYTSKEDQYKNGKDTLGYGKEGAKGIVFYVWDEKSQG</sequence>
<organism evidence="1 2">
    <name type="scientific">Steinernema glaseri</name>
    <dbReference type="NCBI Taxonomy" id="37863"/>
    <lineage>
        <taxon>Eukaryota</taxon>
        <taxon>Metazoa</taxon>
        <taxon>Ecdysozoa</taxon>
        <taxon>Nematoda</taxon>
        <taxon>Chromadorea</taxon>
        <taxon>Rhabditida</taxon>
        <taxon>Tylenchina</taxon>
        <taxon>Panagrolaimomorpha</taxon>
        <taxon>Strongyloidoidea</taxon>
        <taxon>Steinernematidae</taxon>
        <taxon>Steinernema</taxon>
    </lineage>
</organism>
<name>A0A1I7ZAA5_9BILA</name>
<dbReference type="AlphaFoldDB" id="A0A1I7ZAA5"/>
<evidence type="ECO:0000313" key="1">
    <source>
        <dbReference type="Proteomes" id="UP000095287"/>
    </source>
</evidence>
<accession>A0A1I7ZAA5</accession>
<reference evidence="2" key="1">
    <citation type="submission" date="2016-11" db="UniProtKB">
        <authorList>
            <consortium name="WormBaseParasite"/>
        </authorList>
    </citation>
    <scope>IDENTIFICATION</scope>
</reference>
<keyword evidence="1" id="KW-1185">Reference proteome</keyword>